<name>A0A2U9ICE6_9CREN</name>
<dbReference type="GeneID" id="36831026"/>
<dbReference type="AlphaFoldDB" id="A0A2U9ICE6"/>
<sequence>MKIALLILGFILFIVILASIQPTAIINNSNRSPSHSTFGEKYIQLVPTTQYYSYNGYTSKARLLLNDLWYYNIRGVSVEVNSTQYMKIISNQSILAIGYIMPEYYNEISVNYSYNLKGAFGVFLKEFNYSSNDNLKEMMLNSIVIAFYKPSSAQPPDAVYLYNISIPVIINGTENDITFDVYKSPVHLFYIPTKYLFGNITLFVNYFTENANYTRPYFIGIFNHAAVSTEKNAIAIANVYSWFIIQAHSMPIPPMPNFLRYGNLEINGIKYVAYNSTITFSNTFTELGAKSKSGSEAYAVTHYDIIGVSYNLISGENYFGFKIISTTNIIYMFLNSPIEKSNETISLQIIINKIPRIINFYEIENGSTIYLYPEEEINNATVEMDAPYVLYSLGIHGVIQNVSVGDVYYSDNISFTMNFYPAIFYPTGKIYVSSQSPIFYINGSEYESNMTYQISLPATIEIPEEYLTYGTRYLLISVTLNGQSIDNEFMIFYPGNYNISTNYLVQYYVSLPFNVSAYVNGIKENISSGWYNASTVIIIPSQIINISKGEIYNISETKIIVNSSINETIPFKLEYYVNVSHPIRALINNVNTTLISGYYTNGTKIIIPKYEYVSNNTRYYIESAEYVIVINSSTNININFELQFLITLHYPNGTITEWVNNGSIIKLPYIIQVSNNERLLLNSTQYYTVNYPITISPYYILQYYATIVYPNGTTSNWYNKNYILTLPSEIYINNSVRYVTNITKLEISSPGKYITSYEEQFYVTIVYPNGTLSNWYNKGQTITLPEEIEYNGITYKLVGSNEITILSPGTVKPAYSTTVPVSTTSVTTTSVTTSTVTNVSVTLPHSSISVSPPVSTSEVIAIAVIAAAIGIGVVVLVIKK</sequence>
<evidence type="ECO:0008006" key="4">
    <source>
        <dbReference type="Google" id="ProtNLM"/>
    </source>
</evidence>
<gene>
    <name evidence="2" type="ORF">DFR85_02680</name>
</gene>
<keyword evidence="1" id="KW-0472">Membrane</keyword>
<keyword evidence="1" id="KW-1133">Transmembrane helix</keyword>
<organism evidence="2 3">
    <name type="scientific">Acidianus brierleyi</name>
    <dbReference type="NCBI Taxonomy" id="41673"/>
    <lineage>
        <taxon>Archaea</taxon>
        <taxon>Thermoproteota</taxon>
        <taxon>Thermoprotei</taxon>
        <taxon>Sulfolobales</taxon>
        <taxon>Sulfolobaceae</taxon>
        <taxon>Acidianus</taxon>
    </lineage>
</organism>
<dbReference type="Proteomes" id="UP000248044">
    <property type="component" value="Chromosome"/>
</dbReference>
<dbReference type="RefSeq" id="WP_110269567.1">
    <property type="nucleotide sequence ID" value="NZ_CP029289.2"/>
</dbReference>
<proteinExistence type="predicted"/>
<evidence type="ECO:0000256" key="1">
    <source>
        <dbReference type="SAM" id="Phobius"/>
    </source>
</evidence>
<protein>
    <recommendedName>
        <fullName evidence="4">Thermopsin</fullName>
    </recommendedName>
</protein>
<feature type="transmembrane region" description="Helical" evidence="1">
    <location>
        <begin position="859"/>
        <end position="878"/>
    </location>
</feature>
<dbReference type="EMBL" id="CP029289">
    <property type="protein sequence ID" value="AWR93683.1"/>
    <property type="molecule type" value="Genomic_DNA"/>
</dbReference>
<reference evidence="2 3" key="1">
    <citation type="submission" date="2018-05" db="EMBL/GenBank/DDBJ databases">
        <title>Complete Genome Sequences of Extremely Thermoacidophilic, Metal-Mobilizing Type-Strain Members of the Archaeal Family Sulfolobaceae: Acidianus brierleyi DSM-1651T, Acidianus sulfidivorans DSM-18786T, Metallosphaera hakonensis DSM-7519T, and Metallosphaera prunae DSM-10039T.</title>
        <authorList>
            <person name="Counts J.A."/>
            <person name="Kelly R.M."/>
        </authorList>
    </citation>
    <scope>NUCLEOTIDE SEQUENCE [LARGE SCALE GENOMIC DNA]</scope>
    <source>
        <strain evidence="2 3">DSM 1651</strain>
    </source>
</reference>
<keyword evidence="1" id="KW-0812">Transmembrane</keyword>
<dbReference type="OrthoDB" id="46264at2157"/>
<dbReference type="KEGG" id="abri:DFR85_02680"/>
<keyword evidence="3" id="KW-1185">Reference proteome</keyword>
<accession>A0A2U9ICE6</accession>
<evidence type="ECO:0000313" key="3">
    <source>
        <dbReference type="Proteomes" id="UP000248044"/>
    </source>
</evidence>
<evidence type="ECO:0000313" key="2">
    <source>
        <dbReference type="EMBL" id="AWR93683.1"/>
    </source>
</evidence>